<comment type="caution">
    <text evidence="2">The sequence shown here is derived from an EMBL/GenBank/DDBJ whole genome shotgun (WGS) entry which is preliminary data.</text>
</comment>
<dbReference type="GeneID" id="92080560"/>
<accession>A0ABR1Q4P3</accession>
<feature type="compositionally biased region" description="Basic residues" evidence="1">
    <location>
        <begin position="271"/>
        <end position="290"/>
    </location>
</feature>
<dbReference type="RefSeq" id="XP_066696989.1">
    <property type="nucleotide sequence ID" value="XM_066847498.1"/>
</dbReference>
<protein>
    <submittedName>
        <fullName evidence="2">Uncharacterized protein</fullName>
    </submittedName>
</protein>
<dbReference type="EMBL" id="JAQQWE010000007">
    <property type="protein sequence ID" value="KAK7946955.1"/>
    <property type="molecule type" value="Genomic_DNA"/>
</dbReference>
<feature type="compositionally biased region" description="Polar residues" evidence="1">
    <location>
        <begin position="220"/>
        <end position="231"/>
    </location>
</feature>
<sequence length="290" mass="31908">MGTNLAKPQKGSTSSKPKTSKASKAADAAQSVFFAVSAGVQMLMNLHGESATGAWGQPAAWQGLLGLYIQAGSLAACALSVLQGNWALEAQTALQAPPKFAKHVSNFIASMTAQHPDTDWHGEFHKITSETRTSPAYCGMSENLHALCNWMTFIRHCLNNDRRIFPLTIHAHIHNSQETVWLNLPGMRDLESTDLSLEHVGNIAELPPPSFWGGMAWVQNGFQSPEPQPTTVLGADTPVPDNRNHPGQHSPLDRDFHVRSNTNHVSDERRGRRHRRDPGRSKSAHAKRRR</sequence>
<evidence type="ECO:0000313" key="3">
    <source>
        <dbReference type="Proteomes" id="UP001391051"/>
    </source>
</evidence>
<feature type="region of interest" description="Disordered" evidence="1">
    <location>
        <begin position="217"/>
        <end position="290"/>
    </location>
</feature>
<name>A0ABR1Q4P3_9PEZI</name>
<proteinExistence type="predicted"/>
<evidence type="ECO:0000256" key="1">
    <source>
        <dbReference type="SAM" id="MobiDB-lite"/>
    </source>
</evidence>
<keyword evidence="3" id="KW-1185">Reference proteome</keyword>
<reference evidence="2 3" key="1">
    <citation type="submission" date="2023-01" db="EMBL/GenBank/DDBJ databases">
        <title>Analysis of 21 Apiospora genomes using comparative genomics revels a genus with tremendous synthesis potential of carbohydrate active enzymes and secondary metabolites.</title>
        <authorList>
            <person name="Sorensen T."/>
        </authorList>
    </citation>
    <scope>NUCLEOTIDE SEQUENCE [LARGE SCALE GENOMIC DNA]</scope>
    <source>
        <strain evidence="2 3">CBS 24483</strain>
    </source>
</reference>
<organism evidence="2 3">
    <name type="scientific">Apiospora aurea</name>
    <dbReference type="NCBI Taxonomy" id="335848"/>
    <lineage>
        <taxon>Eukaryota</taxon>
        <taxon>Fungi</taxon>
        <taxon>Dikarya</taxon>
        <taxon>Ascomycota</taxon>
        <taxon>Pezizomycotina</taxon>
        <taxon>Sordariomycetes</taxon>
        <taxon>Xylariomycetidae</taxon>
        <taxon>Amphisphaeriales</taxon>
        <taxon>Apiosporaceae</taxon>
        <taxon>Apiospora</taxon>
    </lineage>
</organism>
<feature type="compositionally biased region" description="Low complexity" evidence="1">
    <location>
        <begin position="7"/>
        <end position="23"/>
    </location>
</feature>
<evidence type="ECO:0000313" key="2">
    <source>
        <dbReference type="EMBL" id="KAK7946955.1"/>
    </source>
</evidence>
<gene>
    <name evidence="2" type="ORF">PG986_011276</name>
</gene>
<dbReference type="Proteomes" id="UP001391051">
    <property type="component" value="Unassembled WGS sequence"/>
</dbReference>
<feature type="region of interest" description="Disordered" evidence="1">
    <location>
        <begin position="1"/>
        <end position="23"/>
    </location>
</feature>